<sequence>MKDTTRVDELKAELDELKEERAKRKLEKELKM</sequence>
<dbReference type="AlphaFoldDB" id="X1I0X7"/>
<gene>
    <name evidence="1" type="ORF">S03H2_33857</name>
</gene>
<comment type="caution">
    <text evidence="1">The sequence shown here is derived from an EMBL/GenBank/DDBJ whole genome shotgun (WGS) entry which is preliminary data.</text>
</comment>
<accession>X1I0X7</accession>
<name>X1I0X7_9ZZZZ</name>
<organism evidence="1">
    <name type="scientific">marine sediment metagenome</name>
    <dbReference type="NCBI Taxonomy" id="412755"/>
    <lineage>
        <taxon>unclassified sequences</taxon>
        <taxon>metagenomes</taxon>
        <taxon>ecological metagenomes</taxon>
    </lineage>
</organism>
<reference evidence="1" key="1">
    <citation type="journal article" date="2014" name="Front. Microbiol.">
        <title>High frequency of phylogenetically diverse reductive dehalogenase-homologous genes in deep subseafloor sedimentary metagenomes.</title>
        <authorList>
            <person name="Kawai M."/>
            <person name="Futagami T."/>
            <person name="Toyoda A."/>
            <person name="Takaki Y."/>
            <person name="Nishi S."/>
            <person name="Hori S."/>
            <person name="Arai W."/>
            <person name="Tsubouchi T."/>
            <person name="Morono Y."/>
            <person name="Uchiyama I."/>
            <person name="Ito T."/>
            <person name="Fujiyama A."/>
            <person name="Inagaki F."/>
            <person name="Takami H."/>
        </authorList>
    </citation>
    <scope>NUCLEOTIDE SEQUENCE</scope>
    <source>
        <strain evidence="1">Expedition CK06-06</strain>
    </source>
</reference>
<proteinExistence type="predicted"/>
<evidence type="ECO:0000313" key="1">
    <source>
        <dbReference type="EMBL" id="GAH51213.1"/>
    </source>
</evidence>
<feature type="non-terminal residue" evidence="1">
    <location>
        <position position="32"/>
    </location>
</feature>
<dbReference type="EMBL" id="BARU01020633">
    <property type="protein sequence ID" value="GAH51213.1"/>
    <property type="molecule type" value="Genomic_DNA"/>
</dbReference>
<protein>
    <submittedName>
        <fullName evidence="1">Uncharacterized protein</fullName>
    </submittedName>
</protein>